<dbReference type="Pfam" id="PF01546">
    <property type="entry name" value="Peptidase_M20"/>
    <property type="match status" value="1"/>
</dbReference>
<name>A0A497YWW4_9BACL</name>
<dbReference type="PANTHER" id="PTHR11014:SF63">
    <property type="entry name" value="METALLOPEPTIDASE, PUTATIVE (AFU_ORTHOLOGUE AFUA_6G09600)-RELATED"/>
    <property type="match status" value="1"/>
</dbReference>
<evidence type="ECO:0000259" key="4">
    <source>
        <dbReference type="Pfam" id="PF07687"/>
    </source>
</evidence>
<reference evidence="5 6" key="1">
    <citation type="submission" date="2018-10" db="EMBL/GenBank/DDBJ databases">
        <title>Genomic Encyclopedia of Type Strains, Phase IV (KMG-IV): sequencing the most valuable type-strain genomes for metagenomic binning, comparative biology and taxonomic classification.</title>
        <authorList>
            <person name="Goeker M."/>
        </authorList>
    </citation>
    <scope>NUCLEOTIDE SEQUENCE [LARGE SCALE GENOMIC DNA]</scope>
    <source>
        <strain evidence="5 6">DSM 20549</strain>
    </source>
</reference>
<sequence>MTASTEQRQTFSDLKHSHPDWHHPIKSVFKEVVEIRRDLRKHPELAFEETRTATIVAEKLKNWGYEVQEEVGKTGVVGILRSNKPGPVVGLRADMDALPMMDEIDKPYSSVNDGLAHTCGHDAHTAILLGVAKVLAEKGITGGTLKLVFQPAEEIGAGAKAMIEDGALTNPQVEVMAGLHVHPTVHTGMFAITKTEHSCAAVDIFEMEVTGQGGHAAHPHKTVDPIAISGQVLVSLQQIVSRQIDPLDSVVISFGQIEAGTKATIIPNSVKLKGTVRTLNPETRAQMPKRIEMIAKGIATSFGGDCSLDYHHVTPSNRNDPAVREKLLSTIESLYGKDSIKRTTPSMGGEDFSYYSEQVPSVFFQLGTNGGDNTAYPNHNTKFNVDEESFLYGISVLSIFANNYLNKGETE</sequence>
<dbReference type="InterPro" id="IPR017439">
    <property type="entry name" value="Amidohydrolase"/>
</dbReference>
<dbReference type="RefSeq" id="WP_121299141.1">
    <property type="nucleotide sequence ID" value="NZ_QBEW01000027.1"/>
</dbReference>
<keyword evidence="2 5" id="KW-0378">Hydrolase</keyword>
<feature type="binding site" evidence="3">
    <location>
        <position position="379"/>
    </location>
    <ligand>
        <name>Mn(2+)</name>
        <dbReference type="ChEBI" id="CHEBI:29035"/>
        <label>2</label>
    </ligand>
</feature>
<evidence type="ECO:0000256" key="3">
    <source>
        <dbReference type="PIRSR" id="PIRSR005962-1"/>
    </source>
</evidence>
<feature type="binding site" evidence="3">
    <location>
        <position position="180"/>
    </location>
    <ligand>
        <name>Mn(2+)</name>
        <dbReference type="ChEBI" id="CHEBI:29035"/>
        <label>2</label>
    </ligand>
</feature>
<dbReference type="SUPFAM" id="SSF55031">
    <property type="entry name" value="Bacterial exopeptidase dimerisation domain"/>
    <property type="match status" value="1"/>
</dbReference>
<dbReference type="OrthoDB" id="2416606at2"/>
<dbReference type="SUPFAM" id="SSF53187">
    <property type="entry name" value="Zn-dependent exopeptidases"/>
    <property type="match status" value="1"/>
</dbReference>
<dbReference type="InterPro" id="IPR011650">
    <property type="entry name" value="Peptidase_M20_dimer"/>
</dbReference>
<keyword evidence="3" id="KW-0464">Manganese</keyword>
<feature type="binding site" evidence="3">
    <location>
        <position position="154"/>
    </location>
    <ligand>
        <name>Mn(2+)</name>
        <dbReference type="ChEBI" id="CHEBI:29035"/>
        <label>2</label>
    </ligand>
</feature>
<dbReference type="InterPro" id="IPR036264">
    <property type="entry name" value="Bact_exopeptidase_dim_dom"/>
</dbReference>
<gene>
    <name evidence="5" type="ORF">DFR62_1498</name>
</gene>
<dbReference type="Gene3D" id="3.40.630.10">
    <property type="entry name" value="Zn peptidases"/>
    <property type="match status" value="1"/>
</dbReference>
<proteinExistence type="inferred from homology"/>
<evidence type="ECO:0000313" key="5">
    <source>
        <dbReference type="EMBL" id="RLJ91334.1"/>
    </source>
</evidence>
<comment type="caution">
    <text evidence="5">The sequence shown here is derived from an EMBL/GenBank/DDBJ whole genome shotgun (WGS) entry which is preliminary data.</text>
</comment>
<dbReference type="PANTHER" id="PTHR11014">
    <property type="entry name" value="PEPTIDASE M20 FAMILY MEMBER"/>
    <property type="match status" value="1"/>
</dbReference>
<protein>
    <submittedName>
        <fullName evidence="5">Amidohydrolase</fullName>
    </submittedName>
</protein>
<feature type="binding site" evidence="3">
    <location>
        <position position="121"/>
    </location>
    <ligand>
        <name>Mn(2+)</name>
        <dbReference type="ChEBI" id="CHEBI:29035"/>
        <label>2</label>
    </ligand>
</feature>
<organism evidence="5 6">
    <name type="scientific">Planococcus citreus</name>
    <dbReference type="NCBI Taxonomy" id="1373"/>
    <lineage>
        <taxon>Bacteria</taxon>
        <taxon>Bacillati</taxon>
        <taxon>Bacillota</taxon>
        <taxon>Bacilli</taxon>
        <taxon>Bacillales</taxon>
        <taxon>Caryophanaceae</taxon>
        <taxon>Planococcus</taxon>
    </lineage>
</organism>
<dbReference type="NCBIfam" id="TIGR01891">
    <property type="entry name" value="amidohydrolases"/>
    <property type="match status" value="1"/>
</dbReference>
<comment type="similarity">
    <text evidence="1">Belongs to the peptidase M20 family.</text>
</comment>
<dbReference type="InterPro" id="IPR002933">
    <property type="entry name" value="Peptidase_M20"/>
</dbReference>
<dbReference type="Proteomes" id="UP000280791">
    <property type="component" value="Unassembled WGS sequence"/>
</dbReference>
<comment type="cofactor">
    <cofactor evidence="3">
        <name>Mn(2+)</name>
        <dbReference type="ChEBI" id="CHEBI:29035"/>
    </cofactor>
    <text evidence="3">The Mn(2+) ion enhances activity.</text>
</comment>
<dbReference type="CDD" id="cd03886">
    <property type="entry name" value="M20_Acy1"/>
    <property type="match status" value="1"/>
</dbReference>
<keyword evidence="6" id="KW-1185">Reference proteome</keyword>
<dbReference type="PIRSF" id="PIRSF005962">
    <property type="entry name" value="Pept_M20D_amidohydro"/>
    <property type="match status" value="1"/>
</dbReference>
<dbReference type="GO" id="GO:0046872">
    <property type="term" value="F:metal ion binding"/>
    <property type="evidence" value="ECO:0007669"/>
    <property type="project" value="UniProtKB-KW"/>
</dbReference>
<feature type="binding site" evidence="3">
    <location>
        <position position="119"/>
    </location>
    <ligand>
        <name>Mn(2+)</name>
        <dbReference type="ChEBI" id="CHEBI:29035"/>
        <label>2</label>
    </ligand>
</feature>
<accession>A0A497YWW4</accession>
<dbReference type="Pfam" id="PF07687">
    <property type="entry name" value="M20_dimer"/>
    <property type="match status" value="1"/>
</dbReference>
<evidence type="ECO:0000256" key="1">
    <source>
        <dbReference type="ARBA" id="ARBA00006153"/>
    </source>
</evidence>
<dbReference type="GO" id="GO:0016787">
    <property type="term" value="F:hydrolase activity"/>
    <property type="evidence" value="ECO:0007669"/>
    <property type="project" value="UniProtKB-KW"/>
</dbReference>
<keyword evidence="3" id="KW-0479">Metal-binding</keyword>
<evidence type="ECO:0000313" key="6">
    <source>
        <dbReference type="Proteomes" id="UP000280791"/>
    </source>
</evidence>
<feature type="domain" description="Peptidase M20 dimerisation" evidence="4">
    <location>
        <begin position="205"/>
        <end position="296"/>
    </location>
</feature>
<dbReference type="Gene3D" id="3.30.70.360">
    <property type="match status" value="1"/>
</dbReference>
<dbReference type="EMBL" id="RCCP01000001">
    <property type="protein sequence ID" value="RLJ91334.1"/>
    <property type="molecule type" value="Genomic_DNA"/>
</dbReference>
<dbReference type="AlphaFoldDB" id="A0A497YWW4"/>
<dbReference type="FunFam" id="3.30.70.360:FF:000014">
    <property type="entry name" value="N-acyl-L-amino acid amidohydrolase"/>
    <property type="match status" value="1"/>
</dbReference>
<evidence type="ECO:0000256" key="2">
    <source>
        <dbReference type="ARBA" id="ARBA00022801"/>
    </source>
</evidence>